<reference evidence="10 11" key="1">
    <citation type="submission" date="2015-09" db="EMBL/GenBank/DDBJ databases">
        <title>Host preference determinants of Valsa canker pathogens revealed by comparative genomics.</title>
        <authorList>
            <person name="Yin Z."/>
            <person name="Huang L."/>
        </authorList>
    </citation>
    <scope>NUCLEOTIDE SEQUENCE [LARGE SCALE GENOMIC DNA]</scope>
    <source>
        <strain evidence="10 11">YSFL</strain>
    </source>
</reference>
<dbReference type="InterPro" id="IPR036890">
    <property type="entry name" value="HATPase_C_sf"/>
</dbReference>
<dbReference type="SMART" id="SM00387">
    <property type="entry name" value="HATPase_c"/>
    <property type="match status" value="1"/>
</dbReference>
<dbReference type="PANTHER" id="PTHR43047">
    <property type="entry name" value="TWO-COMPONENT HISTIDINE PROTEIN KINASE"/>
    <property type="match status" value="1"/>
</dbReference>
<name>A0A423WCM5_CYTCH</name>
<proteinExistence type="predicted"/>
<dbReference type="OrthoDB" id="60033at2759"/>
<dbReference type="InterPro" id="IPR035965">
    <property type="entry name" value="PAS-like_dom_sf"/>
</dbReference>
<dbReference type="InterPro" id="IPR011006">
    <property type="entry name" value="CheY-like_superfamily"/>
</dbReference>
<dbReference type="PANTHER" id="PTHR43047:SF72">
    <property type="entry name" value="OSMOSENSING HISTIDINE PROTEIN KINASE SLN1"/>
    <property type="match status" value="1"/>
</dbReference>
<accession>A0A423WCM5</accession>
<dbReference type="SUPFAM" id="SSF52172">
    <property type="entry name" value="CheY-like"/>
    <property type="match status" value="1"/>
</dbReference>
<dbReference type="STRING" id="252740.A0A423WCM5"/>
<dbReference type="Pfam" id="PF00512">
    <property type="entry name" value="HisKA"/>
    <property type="match status" value="1"/>
</dbReference>
<evidence type="ECO:0000259" key="9">
    <source>
        <dbReference type="PROSITE" id="PS50110"/>
    </source>
</evidence>
<dbReference type="Proteomes" id="UP000284375">
    <property type="component" value="Unassembled WGS sequence"/>
</dbReference>
<feature type="compositionally biased region" description="Basic and acidic residues" evidence="7">
    <location>
        <begin position="740"/>
        <end position="750"/>
    </location>
</feature>
<dbReference type="Gene3D" id="1.10.287.130">
    <property type="match status" value="1"/>
</dbReference>
<evidence type="ECO:0000256" key="3">
    <source>
        <dbReference type="ARBA" id="ARBA00022553"/>
    </source>
</evidence>
<dbReference type="Gene3D" id="3.40.50.2300">
    <property type="match status" value="1"/>
</dbReference>
<dbReference type="PROSITE" id="PS50110">
    <property type="entry name" value="RESPONSE_REGULATORY"/>
    <property type="match status" value="1"/>
</dbReference>
<evidence type="ECO:0000259" key="8">
    <source>
        <dbReference type="PROSITE" id="PS50109"/>
    </source>
</evidence>
<gene>
    <name evidence="10" type="ORF">VSDG_02758</name>
</gene>
<feature type="modified residue" description="4-aspartylphosphate" evidence="6">
    <location>
        <position position="869"/>
    </location>
</feature>
<dbReference type="SUPFAM" id="SSF55874">
    <property type="entry name" value="ATPase domain of HSP90 chaperone/DNA topoisomerase II/histidine kinase"/>
    <property type="match status" value="1"/>
</dbReference>
<feature type="compositionally biased region" description="Polar residues" evidence="7">
    <location>
        <begin position="165"/>
        <end position="183"/>
    </location>
</feature>
<keyword evidence="11" id="KW-1185">Reference proteome</keyword>
<sequence>MPQHDLEQLTNAGVCVFDLNAEYLANKDWSNTSLGPRNKWPPSLSNYVNLIEAFPHPAAVFWGPKLAIVHNIAWGSASNREDGQSAPAADWYEGEARGSLQSALTGRTVRVAGSFFFNNMSHHAPDAPVLVCPLLDEGGHRQGVLAQLLHNPMPHRSLDNELLGNRSSLESPGSLQHKSQNNDILAKSEEDQENILKKVAPPSGTRNDMVDPVLRNDPMDSKQSQLFQRFAELLPTGLAILDHNAEAVFVNDQFFHLTTKKSSHEFRSWPESIDPRDYDRVMTQYREAFGERQEIKVEFRCVVSDDGDKPEGAEPETGEWRMFFLKPLDAANNAGYICAVVDISELKSAEQAQVRAAQDAKDRKQQQERFIDMVSHEIRNPLSAVLHLAEEIKQTVKSTPWPDISPDQAGEIIDAADTILICVSHQNVLVDDILAFSKLDSMMLSLAPSLSQPKWAFSKQLKVFQAELKTKHIEFEYALDVSVEDLGVDWVIADLARIKQVLVNLMTNAIKFTANKDGDRRITVAMGASIEKPLSYPPNVVFFEENENAFHVDQTLSQDWGDGPVMYLMLVVKDTGIGISADDEVKLFERFRQATPKTSETYGGSGLGLSISRKLCQLHGGDIGVASKKGQGSTFGFYFKVRRVSPPSDEDAIATVPSLLRRQMSSHSSYSPARPCIQSRQGSHRTIDEVDEAGKEDGKKKETSRQDPLTIRNIGGQKGTKDEAEDTDSSLDKPPVVYEPELHPGSKQDARGAVTDKVLSGFQPGDDVSGKFDEGTGETPRQARVSKRTHDAQTRSPVETKGALLLVEDNLINQKVLKRQLQNYGFQVFTANNGQEAVDTVIRRAKEARSPDKGTAGKDDERFFCILMDQEMPIKDGNTAAREIKELQQSGEVGRSPILGVSANVREEQMLSMMDAGMDDVITIVVIVPSDG</sequence>
<dbReference type="PRINTS" id="PR00344">
    <property type="entry name" value="BCTRLSENSOR"/>
</dbReference>
<dbReference type="SUPFAM" id="SSF47384">
    <property type="entry name" value="Homodimeric domain of signal transducing histidine kinase"/>
    <property type="match status" value="1"/>
</dbReference>
<evidence type="ECO:0000256" key="4">
    <source>
        <dbReference type="ARBA" id="ARBA00022679"/>
    </source>
</evidence>
<comment type="catalytic activity">
    <reaction evidence="1">
        <text>ATP + protein L-histidine = ADP + protein N-phospho-L-histidine.</text>
        <dbReference type="EC" id="2.7.13.3"/>
    </reaction>
</comment>
<evidence type="ECO:0000313" key="10">
    <source>
        <dbReference type="EMBL" id="ROW01122.1"/>
    </source>
</evidence>
<keyword evidence="3 6" id="KW-0597">Phosphoprotein</keyword>
<dbReference type="InterPro" id="IPR003594">
    <property type="entry name" value="HATPase_dom"/>
</dbReference>
<dbReference type="CDD" id="cd16922">
    <property type="entry name" value="HATPase_EvgS-ArcB-TorS-like"/>
    <property type="match status" value="1"/>
</dbReference>
<dbReference type="InterPro" id="IPR001789">
    <property type="entry name" value="Sig_transdc_resp-reg_receiver"/>
</dbReference>
<dbReference type="Pfam" id="PF00072">
    <property type="entry name" value="Response_reg"/>
    <property type="match status" value="1"/>
</dbReference>
<evidence type="ECO:0000256" key="1">
    <source>
        <dbReference type="ARBA" id="ARBA00000085"/>
    </source>
</evidence>
<evidence type="ECO:0000256" key="7">
    <source>
        <dbReference type="SAM" id="MobiDB-lite"/>
    </source>
</evidence>
<keyword evidence="4" id="KW-0808">Transferase</keyword>
<dbReference type="Gene3D" id="3.30.565.10">
    <property type="entry name" value="Histidine kinase-like ATPase, C-terminal domain"/>
    <property type="match status" value="1"/>
</dbReference>
<dbReference type="Gene3D" id="3.30.450.20">
    <property type="entry name" value="PAS domain"/>
    <property type="match status" value="1"/>
</dbReference>
<feature type="domain" description="Response regulatory" evidence="9">
    <location>
        <begin position="803"/>
        <end position="932"/>
    </location>
</feature>
<evidence type="ECO:0000256" key="6">
    <source>
        <dbReference type="PROSITE-ProRule" id="PRU00169"/>
    </source>
</evidence>
<feature type="region of interest" description="Disordered" evidence="7">
    <location>
        <begin position="663"/>
        <end position="796"/>
    </location>
</feature>
<feature type="region of interest" description="Disordered" evidence="7">
    <location>
        <begin position="156"/>
        <end position="218"/>
    </location>
</feature>
<dbReference type="CDD" id="cd00082">
    <property type="entry name" value="HisKA"/>
    <property type="match status" value="1"/>
</dbReference>
<feature type="compositionally biased region" description="Basic and acidic residues" evidence="7">
    <location>
        <begin position="685"/>
        <end position="705"/>
    </location>
</feature>
<dbReference type="EC" id="2.7.13.3" evidence="2"/>
<dbReference type="InterPro" id="IPR036097">
    <property type="entry name" value="HisK_dim/P_sf"/>
</dbReference>
<protein>
    <recommendedName>
        <fullName evidence="2">histidine kinase</fullName>
        <ecNumber evidence="2">2.7.13.3</ecNumber>
    </recommendedName>
</protein>
<evidence type="ECO:0000313" key="11">
    <source>
        <dbReference type="Proteomes" id="UP000284375"/>
    </source>
</evidence>
<dbReference type="SUPFAM" id="SSF55785">
    <property type="entry name" value="PYP-like sensor domain (PAS domain)"/>
    <property type="match status" value="1"/>
</dbReference>
<dbReference type="SMART" id="SM00388">
    <property type="entry name" value="HisKA"/>
    <property type="match status" value="1"/>
</dbReference>
<comment type="caution">
    <text evidence="10">The sequence shown here is derived from an EMBL/GenBank/DDBJ whole genome shotgun (WGS) entry which is preliminary data.</text>
</comment>
<keyword evidence="5" id="KW-0418">Kinase</keyword>
<dbReference type="InterPro" id="IPR003661">
    <property type="entry name" value="HisK_dim/P_dom"/>
</dbReference>
<evidence type="ECO:0000256" key="5">
    <source>
        <dbReference type="ARBA" id="ARBA00022777"/>
    </source>
</evidence>
<organism evidence="10 11">
    <name type="scientific">Cytospora chrysosperma</name>
    <name type="common">Cytospora canker fungus</name>
    <name type="synonym">Sphaeria chrysosperma</name>
    <dbReference type="NCBI Taxonomy" id="252740"/>
    <lineage>
        <taxon>Eukaryota</taxon>
        <taxon>Fungi</taxon>
        <taxon>Dikarya</taxon>
        <taxon>Ascomycota</taxon>
        <taxon>Pezizomycotina</taxon>
        <taxon>Sordariomycetes</taxon>
        <taxon>Sordariomycetidae</taxon>
        <taxon>Diaporthales</taxon>
        <taxon>Cytosporaceae</taxon>
        <taxon>Cytospora</taxon>
    </lineage>
</organism>
<dbReference type="InterPro" id="IPR004358">
    <property type="entry name" value="Sig_transdc_His_kin-like_C"/>
</dbReference>
<dbReference type="EMBL" id="LJZO01000007">
    <property type="protein sequence ID" value="ROW01122.1"/>
    <property type="molecule type" value="Genomic_DNA"/>
</dbReference>
<feature type="domain" description="Histidine kinase" evidence="8">
    <location>
        <begin position="373"/>
        <end position="643"/>
    </location>
</feature>
<dbReference type="AlphaFoldDB" id="A0A423WCM5"/>
<dbReference type="SMART" id="SM00448">
    <property type="entry name" value="REC"/>
    <property type="match status" value="1"/>
</dbReference>
<dbReference type="GO" id="GO:0005886">
    <property type="term" value="C:plasma membrane"/>
    <property type="evidence" value="ECO:0007669"/>
    <property type="project" value="TreeGrafter"/>
</dbReference>
<evidence type="ECO:0000256" key="2">
    <source>
        <dbReference type="ARBA" id="ARBA00012438"/>
    </source>
</evidence>
<dbReference type="GO" id="GO:0000155">
    <property type="term" value="F:phosphorelay sensor kinase activity"/>
    <property type="evidence" value="ECO:0007669"/>
    <property type="project" value="InterPro"/>
</dbReference>
<dbReference type="Pfam" id="PF02518">
    <property type="entry name" value="HATPase_c"/>
    <property type="match status" value="1"/>
</dbReference>
<dbReference type="CDD" id="cd17546">
    <property type="entry name" value="REC_hyHK_CKI1_RcsC-like"/>
    <property type="match status" value="1"/>
</dbReference>
<dbReference type="InterPro" id="IPR005467">
    <property type="entry name" value="His_kinase_dom"/>
</dbReference>
<dbReference type="GO" id="GO:0009927">
    <property type="term" value="F:histidine phosphotransfer kinase activity"/>
    <property type="evidence" value="ECO:0007669"/>
    <property type="project" value="TreeGrafter"/>
</dbReference>
<dbReference type="PROSITE" id="PS50109">
    <property type="entry name" value="HIS_KIN"/>
    <property type="match status" value="1"/>
</dbReference>